<dbReference type="Pfam" id="PF00344">
    <property type="entry name" value="SecY"/>
    <property type="match status" value="1"/>
</dbReference>
<dbReference type="PIRSF" id="PIRSF004557">
    <property type="entry name" value="SecY"/>
    <property type="match status" value="1"/>
</dbReference>
<feature type="transmembrane region" description="Helical" evidence="9">
    <location>
        <begin position="136"/>
        <end position="159"/>
    </location>
</feature>
<dbReference type="STRING" id="89093.SAMN04488558_1013"/>
<proteinExistence type="predicted"/>
<dbReference type="InterPro" id="IPR014269">
    <property type="entry name" value="SecY2"/>
</dbReference>
<evidence type="ECO:0000313" key="10">
    <source>
        <dbReference type="EMBL" id="SEP55681.1"/>
    </source>
</evidence>
<dbReference type="SUPFAM" id="SSF103491">
    <property type="entry name" value="Preprotein translocase SecY subunit"/>
    <property type="match status" value="1"/>
</dbReference>
<evidence type="ECO:0000256" key="6">
    <source>
        <dbReference type="ARBA" id="ARBA00023010"/>
    </source>
</evidence>
<dbReference type="PRINTS" id="PR00303">
    <property type="entry name" value="SECYTRNLCASE"/>
</dbReference>
<keyword evidence="4" id="KW-0653">Protein transport</keyword>
<keyword evidence="7 9" id="KW-0472">Membrane</keyword>
<feature type="transmembrane region" description="Helical" evidence="9">
    <location>
        <begin position="200"/>
        <end position="226"/>
    </location>
</feature>
<accession>A0A1H8YUG4</accession>
<dbReference type="InterPro" id="IPR023201">
    <property type="entry name" value="SecY_dom_sf"/>
</dbReference>
<feature type="transmembrane region" description="Helical" evidence="9">
    <location>
        <begin position="66"/>
        <end position="83"/>
    </location>
</feature>
<sequence length="423" mass="48666">MKKNQITLNSALKKRFICLLTIVMIYRLGQKIPLPLLDVQQLNQNNANNDIFSIFVILTGGNMDNYSLFSVGLAPWMTAMILWQIYSQNKKNQLKRYPKDKIDLIKYIICLLISTFQSVGVYIMIEKNKLLIDTDYPSICTLLILVIVLTSGTFLLVWLANINTEYGFGGISSLIGVNVIVRFANNIFHMLVQVSTSQDLYFQVSIILIALLLTLLFPVWIFIHLIERRYPLKRPMINNKYAQRAYIPIKLNTAGAMPIMFSISFFMIPQYLLTILNYIFPKNQGLQYAMEQMRLTKPLGIVVYLLLLFILSMGFSFLNYNLSDLVESLQKNGDYLLDIKPGRMTYQFLSKRLLKYSLIGSVLLILISGLPLLISLENPDLLNFTMLPGSLLILVSILFNLIQEYELYQMSNLYQPLFTFSKL</sequence>
<dbReference type="NCBIfam" id="TIGR02920">
    <property type="entry name" value="acc_sec_Y2"/>
    <property type="match status" value="1"/>
</dbReference>
<dbReference type="Gene3D" id="1.10.3370.10">
    <property type="entry name" value="SecY subunit domain"/>
    <property type="match status" value="1"/>
</dbReference>
<protein>
    <recommendedName>
        <fullName evidence="8">Accessory Sec system protein translocase subunit SecY2</fullName>
    </recommendedName>
</protein>
<keyword evidence="11" id="KW-1185">Reference proteome</keyword>
<keyword evidence="5 9" id="KW-1133">Transmembrane helix</keyword>
<feature type="transmembrane region" description="Helical" evidence="9">
    <location>
        <begin position="12"/>
        <end position="29"/>
    </location>
</feature>
<feature type="transmembrane region" description="Helical" evidence="9">
    <location>
        <begin position="381"/>
        <end position="402"/>
    </location>
</feature>
<feature type="transmembrane region" description="Helical" evidence="9">
    <location>
        <begin position="301"/>
        <end position="322"/>
    </location>
</feature>
<dbReference type="GO" id="GO:0016020">
    <property type="term" value="C:membrane"/>
    <property type="evidence" value="ECO:0007669"/>
    <property type="project" value="InterPro"/>
</dbReference>
<evidence type="ECO:0000256" key="1">
    <source>
        <dbReference type="ARBA" id="ARBA00022448"/>
    </source>
</evidence>
<feature type="transmembrane region" description="Helical" evidence="9">
    <location>
        <begin position="353"/>
        <end position="375"/>
    </location>
</feature>
<gene>
    <name evidence="10" type="ORF">SAMN04488558_1013</name>
</gene>
<evidence type="ECO:0000256" key="8">
    <source>
        <dbReference type="NCBIfam" id="TIGR02920"/>
    </source>
</evidence>
<evidence type="ECO:0000256" key="4">
    <source>
        <dbReference type="ARBA" id="ARBA00022927"/>
    </source>
</evidence>
<evidence type="ECO:0000256" key="7">
    <source>
        <dbReference type="ARBA" id="ARBA00023136"/>
    </source>
</evidence>
<dbReference type="RefSeq" id="WP_159428793.1">
    <property type="nucleotide sequence ID" value="NZ_FOEN01000001.1"/>
</dbReference>
<evidence type="ECO:0000256" key="9">
    <source>
        <dbReference type="SAM" id="Phobius"/>
    </source>
</evidence>
<evidence type="ECO:0000256" key="2">
    <source>
        <dbReference type="ARBA" id="ARBA00022475"/>
    </source>
</evidence>
<feature type="transmembrane region" description="Helical" evidence="9">
    <location>
        <begin position="166"/>
        <end position="188"/>
    </location>
</feature>
<dbReference type="OrthoDB" id="2055747at2"/>
<keyword evidence="2" id="KW-1003">Cell membrane</keyword>
<keyword evidence="6" id="KW-0811">Translocation</keyword>
<dbReference type="AlphaFoldDB" id="A0A1H8YUG4"/>
<feature type="transmembrane region" description="Helical" evidence="9">
    <location>
        <begin position="104"/>
        <end position="124"/>
    </location>
</feature>
<dbReference type="EMBL" id="FOEN01000001">
    <property type="protein sequence ID" value="SEP55681.1"/>
    <property type="molecule type" value="Genomic_DNA"/>
</dbReference>
<dbReference type="GO" id="GO:0006886">
    <property type="term" value="P:intracellular protein transport"/>
    <property type="evidence" value="ECO:0007669"/>
    <property type="project" value="UniProtKB-UniRule"/>
</dbReference>
<reference evidence="10 11" key="1">
    <citation type="submission" date="2016-10" db="EMBL/GenBank/DDBJ databases">
        <authorList>
            <person name="de Groot N.N."/>
        </authorList>
    </citation>
    <scope>NUCLEOTIDE SEQUENCE [LARGE SCALE GENOMIC DNA]</scope>
    <source>
        <strain evidence="10 11">DSM 15695</strain>
    </source>
</reference>
<keyword evidence="1" id="KW-0813">Transport</keyword>
<dbReference type="InterPro" id="IPR002208">
    <property type="entry name" value="SecY/SEC61-alpha"/>
</dbReference>
<dbReference type="Proteomes" id="UP000198833">
    <property type="component" value="Unassembled WGS sequence"/>
</dbReference>
<evidence type="ECO:0000256" key="3">
    <source>
        <dbReference type="ARBA" id="ARBA00022692"/>
    </source>
</evidence>
<dbReference type="PANTHER" id="PTHR10906">
    <property type="entry name" value="SECY/SEC61-ALPHA FAMILY MEMBER"/>
    <property type="match status" value="1"/>
</dbReference>
<name>A0A1H8YUG4_9LACT</name>
<organism evidence="10 11">
    <name type="scientific">Ignavigranum ruoffiae</name>
    <dbReference type="NCBI Taxonomy" id="89093"/>
    <lineage>
        <taxon>Bacteria</taxon>
        <taxon>Bacillati</taxon>
        <taxon>Bacillota</taxon>
        <taxon>Bacilli</taxon>
        <taxon>Lactobacillales</taxon>
        <taxon>Aerococcaceae</taxon>
        <taxon>Ignavigranum</taxon>
    </lineage>
</organism>
<evidence type="ECO:0000256" key="5">
    <source>
        <dbReference type="ARBA" id="ARBA00022989"/>
    </source>
</evidence>
<keyword evidence="3 9" id="KW-0812">Transmembrane</keyword>
<evidence type="ECO:0000313" key="11">
    <source>
        <dbReference type="Proteomes" id="UP000198833"/>
    </source>
</evidence>